<feature type="chain" id="PRO_5012712250" evidence="2">
    <location>
        <begin position="24"/>
        <end position="325"/>
    </location>
</feature>
<dbReference type="GO" id="GO:0030288">
    <property type="term" value="C:outer membrane-bounded periplasmic space"/>
    <property type="evidence" value="ECO:0007669"/>
    <property type="project" value="InterPro"/>
</dbReference>
<name>A0A1Y6BJJ3_9PROT</name>
<dbReference type="CDD" id="cd13675">
    <property type="entry name" value="PBP2_TRAP_SBP_like_5"/>
    <property type="match status" value="1"/>
</dbReference>
<evidence type="ECO:0000256" key="2">
    <source>
        <dbReference type="SAM" id="SignalP"/>
    </source>
</evidence>
<evidence type="ECO:0000313" key="3">
    <source>
        <dbReference type="EMBL" id="SMF06946.1"/>
    </source>
</evidence>
<dbReference type="NCBIfam" id="NF037995">
    <property type="entry name" value="TRAP_S1"/>
    <property type="match status" value="1"/>
</dbReference>
<reference evidence="3 4" key="1">
    <citation type="submission" date="2017-04" db="EMBL/GenBank/DDBJ databases">
        <authorList>
            <person name="Afonso C.L."/>
            <person name="Miller P.J."/>
            <person name="Scott M.A."/>
            <person name="Spackman E."/>
            <person name="Goraichik I."/>
            <person name="Dimitrov K.M."/>
            <person name="Suarez D.L."/>
            <person name="Swayne D.E."/>
        </authorList>
    </citation>
    <scope>NUCLEOTIDE SEQUENCE [LARGE SCALE GENOMIC DNA]</scope>
    <source>
        <strain evidence="3 4">USBA 355</strain>
    </source>
</reference>
<dbReference type="EMBL" id="FWZX01000004">
    <property type="protein sequence ID" value="SMF06946.1"/>
    <property type="molecule type" value="Genomic_DNA"/>
</dbReference>
<dbReference type="RefSeq" id="WP_159460132.1">
    <property type="nucleotide sequence ID" value="NZ_FWZX01000004.1"/>
</dbReference>
<keyword evidence="3" id="KW-0675">Receptor</keyword>
<dbReference type="AlphaFoldDB" id="A0A1Y6BJJ3"/>
<dbReference type="Pfam" id="PF03480">
    <property type="entry name" value="DctP"/>
    <property type="match status" value="1"/>
</dbReference>
<dbReference type="GO" id="GO:0030246">
    <property type="term" value="F:carbohydrate binding"/>
    <property type="evidence" value="ECO:0007669"/>
    <property type="project" value="TreeGrafter"/>
</dbReference>
<gene>
    <name evidence="3" type="ORF">SAMN05428998_10418</name>
</gene>
<dbReference type="PANTHER" id="PTHR33376:SF2">
    <property type="entry name" value="DICARBOXYLATE-BINDING PERIPLASMIC PROTEIN"/>
    <property type="match status" value="1"/>
</dbReference>
<organism evidence="3 4">
    <name type="scientific">Tistlia consotensis USBA 355</name>
    <dbReference type="NCBI Taxonomy" id="560819"/>
    <lineage>
        <taxon>Bacteria</taxon>
        <taxon>Pseudomonadati</taxon>
        <taxon>Pseudomonadota</taxon>
        <taxon>Alphaproteobacteria</taxon>
        <taxon>Rhodospirillales</taxon>
        <taxon>Rhodovibrionaceae</taxon>
        <taxon>Tistlia</taxon>
    </lineage>
</organism>
<dbReference type="GO" id="GO:0055085">
    <property type="term" value="P:transmembrane transport"/>
    <property type="evidence" value="ECO:0007669"/>
    <property type="project" value="InterPro"/>
</dbReference>
<dbReference type="NCBIfam" id="TIGR00787">
    <property type="entry name" value="dctP"/>
    <property type="match status" value="1"/>
</dbReference>
<feature type="signal peptide" evidence="2">
    <location>
        <begin position="1"/>
        <end position="23"/>
    </location>
</feature>
<dbReference type="PANTHER" id="PTHR33376">
    <property type="match status" value="1"/>
</dbReference>
<evidence type="ECO:0000313" key="4">
    <source>
        <dbReference type="Proteomes" id="UP000192917"/>
    </source>
</evidence>
<dbReference type="InterPro" id="IPR038404">
    <property type="entry name" value="TRAP_DctP_sf"/>
</dbReference>
<dbReference type="PIRSF" id="PIRSF006470">
    <property type="entry name" value="DctB"/>
    <property type="match status" value="1"/>
</dbReference>
<dbReference type="STRING" id="560819.SAMN05428998_10418"/>
<protein>
    <submittedName>
        <fullName evidence="3">Tripartite ATP-independent transporter solute receptor, DctP family</fullName>
    </submittedName>
</protein>
<sequence length="325" mass="34625">MNRRMLLAAAVALAAALPGFSAAAQTILNLGFVGGPKAPEAIAMGQLADEVKQKTDGRVEIRLQGGGALGGDREVVEGVQLGTVDMTVVSTSVVANFVPDLKIFDIPFLFRDFDHAQAVLEGPIGQKILDGMPDQGLVGLAFGGMGFRQLTNNVRPVHTPADVKGLKIRTQQNDMHIAVWRALGVLPTPMGIPEVYTALQQGVVDGQENPIGAIINNRFGEVQKYLSLTNHAFTPLVVLISPSAWGALSDVDKAVFRTAAGNAMARNRKEVEAVAKSGLDTLRGQGMTVVTNVDTKAFRAELDPLFAEFAKQFGADRLKAIQETE</sequence>
<dbReference type="InterPro" id="IPR018389">
    <property type="entry name" value="DctP_fam"/>
</dbReference>
<dbReference type="InterPro" id="IPR004682">
    <property type="entry name" value="TRAP_DctP"/>
</dbReference>
<keyword evidence="1 2" id="KW-0732">Signal</keyword>
<accession>A0A1Y6BJJ3</accession>
<evidence type="ECO:0000256" key="1">
    <source>
        <dbReference type="ARBA" id="ARBA00022729"/>
    </source>
</evidence>
<keyword evidence="4" id="KW-1185">Reference proteome</keyword>
<proteinExistence type="predicted"/>
<dbReference type="Gene3D" id="3.40.190.170">
    <property type="entry name" value="Bacterial extracellular solute-binding protein, family 7"/>
    <property type="match status" value="1"/>
</dbReference>
<dbReference type="Proteomes" id="UP000192917">
    <property type="component" value="Unassembled WGS sequence"/>
</dbReference>